<name>A0A8T0TXB5_PANVG</name>
<feature type="domain" description="At1g61320/AtMIF1 LRR" evidence="1">
    <location>
        <begin position="4"/>
        <end position="212"/>
    </location>
</feature>
<proteinExistence type="predicted"/>
<organism evidence="2 3">
    <name type="scientific">Panicum virgatum</name>
    <name type="common">Blackwell switchgrass</name>
    <dbReference type="NCBI Taxonomy" id="38727"/>
    <lineage>
        <taxon>Eukaryota</taxon>
        <taxon>Viridiplantae</taxon>
        <taxon>Streptophyta</taxon>
        <taxon>Embryophyta</taxon>
        <taxon>Tracheophyta</taxon>
        <taxon>Spermatophyta</taxon>
        <taxon>Magnoliopsida</taxon>
        <taxon>Liliopsida</taxon>
        <taxon>Poales</taxon>
        <taxon>Poaceae</taxon>
        <taxon>PACMAD clade</taxon>
        <taxon>Panicoideae</taxon>
        <taxon>Panicodae</taxon>
        <taxon>Paniceae</taxon>
        <taxon>Panicinae</taxon>
        <taxon>Panicum</taxon>
        <taxon>Panicum sect. Hiantes</taxon>
    </lineage>
</organism>
<keyword evidence="3" id="KW-1185">Reference proteome</keyword>
<dbReference type="InterPro" id="IPR055357">
    <property type="entry name" value="LRR_At1g61320_AtMIF1"/>
</dbReference>
<protein>
    <recommendedName>
        <fullName evidence="1">At1g61320/AtMIF1 LRR domain-containing protein</fullName>
    </recommendedName>
</protein>
<dbReference type="InterPro" id="IPR053772">
    <property type="entry name" value="At1g61320/At1g61330-like"/>
</dbReference>
<sequence length="212" mass="23347">MCQCSSSYVDHWLQGAITPGIEDFELQMPWPNKISYNFPSSLLSTERGSSMQSFALSDCAFHSAAGVGFLSNLTKVALSSVPITGEELCGFISNSLALERLDLLNCHDIVHLKIPCLLSQLNFLQVEDCVMLEITESSAPNLSQFSYLGRPTIHISLGDPPIKLRHIHMSSFDDSNMLYSASTKLPSMAPNLQTLFLTSTYEIVNTPMVHGK</sequence>
<reference evidence="2" key="1">
    <citation type="submission" date="2020-05" db="EMBL/GenBank/DDBJ databases">
        <title>WGS assembly of Panicum virgatum.</title>
        <authorList>
            <person name="Lovell J.T."/>
            <person name="Jenkins J."/>
            <person name="Shu S."/>
            <person name="Juenger T.E."/>
            <person name="Schmutz J."/>
        </authorList>
    </citation>
    <scope>NUCLEOTIDE SEQUENCE</scope>
    <source>
        <strain evidence="2">AP13</strain>
    </source>
</reference>
<dbReference type="SUPFAM" id="SSF52047">
    <property type="entry name" value="RNI-like"/>
    <property type="match status" value="1"/>
</dbReference>
<evidence type="ECO:0000259" key="1">
    <source>
        <dbReference type="Pfam" id="PF23622"/>
    </source>
</evidence>
<comment type="caution">
    <text evidence="2">The sequence shown here is derived from an EMBL/GenBank/DDBJ whole genome shotgun (WGS) entry which is preliminary data.</text>
</comment>
<accession>A0A8T0TXB5</accession>
<evidence type="ECO:0000313" key="3">
    <source>
        <dbReference type="Proteomes" id="UP000823388"/>
    </source>
</evidence>
<dbReference type="PANTHER" id="PTHR34145:SF26">
    <property type="entry name" value="F-BOX DOMAIN-CONTAINING PROTEIN"/>
    <property type="match status" value="1"/>
</dbReference>
<dbReference type="Proteomes" id="UP000823388">
    <property type="component" value="Chromosome 4K"/>
</dbReference>
<dbReference type="EMBL" id="CM029043">
    <property type="protein sequence ID" value="KAG2613905.1"/>
    <property type="molecule type" value="Genomic_DNA"/>
</dbReference>
<dbReference type="Pfam" id="PF23622">
    <property type="entry name" value="LRR_At1g61320_AtMIF1"/>
    <property type="match status" value="1"/>
</dbReference>
<dbReference type="AlphaFoldDB" id="A0A8T0TXB5"/>
<dbReference type="Gene3D" id="3.80.10.10">
    <property type="entry name" value="Ribonuclease Inhibitor"/>
    <property type="match status" value="1"/>
</dbReference>
<gene>
    <name evidence="2" type="ORF">PVAP13_4KG386601</name>
</gene>
<evidence type="ECO:0000313" key="2">
    <source>
        <dbReference type="EMBL" id="KAG2613905.1"/>
    </source>
</evidence>
<dbReference type="PANTHER" id="PTHR34145">
    <property type="entry name" value="OS02G0105600 PROTEIN"/>
    <property type="match status" value="1"/>
</dbReference>
<dbReference type="InterPro" id="IPR032675">
    <property type="entry name" value="LRR_dom_sf"/>
</dbReference>